<accession>A0A512PAE1</accession>
<dbReference type="Proteomes" id="UP000321798">
    <property type="component" value="Unassembled WGS sequence"/>
</dbReference>
<dbReference type="InterPro" id="IPR050678">
    <property type="entry name" value="DNA_Partitioning_ATPase"/>
</dbReference>
<dbReference type="SUPFAM" id="SSF52540">
    <property type="entry name" value="P-loop containing nucleoside triphosphate hydrolases"/>
    <property type="match status" value="1"/>
</dbReference>
<proteinExistence type="predicted"/>
<keyword evidence="3" id="KW-1185">Reference proteome</keyword>
<evidence type="ECO:0000313" key="3">
    <source>
        <dbReference type="Proteomes" id="UP000321798"/>
    </source>
</evidence>
<dbReference type="CDD" id="cd02042">
    <property type="entry name" value="ParAB_family"/>
    <property type="match status" value="1"/>
</dbReference>
<dbReference type="PANTHER" id="PTHR13696:SF52">
    <property type="entry name" value="PARA FAMILY PROTEIN CT_582"/>
    <property type="match status" value="1"/>
</dbReference>
<organism evidence="2 3">
    <name type="scientific">Cellulomonas soli</name>
    <dbReference type="NCBI Taxonomy" id="931535"/>
    <lineage>
        <taxon>Bacteria</taxon>
        <taxon>Bacillati</taxon>
        <taxon>Actinomycetota</taxon>
        <taxon>Actinomycetes</taxon>
        <taxon>Micrococcales</taxon>
        <taxon>Cellulomonadaceae</taxon>
        <taxon>Cellulomonas</taxon>
    </lineage>
</organism>
<protein>
    <submittedName>
        <fullName evidence="2">Chromosome partitioning ATPase</fullName>
    </submittedName>
</protein>
<dbReference type="InterPro" id="IPR025669">
    <property type="entry name" value="AAA_dom"/>
</dbReference>
<sequence length="271" mass="28138">MHVSCALVPADTVSRVLVLGVCSLKGGVGKTSVTLGLASAALERGLRTLVVDLDPQGDSTMALGAGVAPGGGDVASVLDDPTQASVEAATVPSGWVDDGLDVLVGSERTVLHDRLDDADIDRLRFALSWVGGYDLVLVDCPPSLGGLTRTGLTACDRALVVTEPGLFAVMAVGRAMRTIDELRRGPAPALQPLGIAVNRVRARSVEQAFRLEELAKLYGPLVLTPHVPERAALQQAQGAAQPVHAWPGAAAAELAGVFDALLERALRAPRR</sequence>
<dbReference type="InterPro" id="IPR027417">
    <property type="entry name" value="P-loop_NTPase"/>
</dbReference>
<comment type="caution">
    <text evidence="2">The sequence shown here is derived from an EMBL/GenBank/DDBJ whole genome shotgun (WGS) entry which is preliminary data.</text>
</comment>
<dbReference type="EMBL" id="BKAL01000002">
    <property type="protein sequence ID" value="GEP68175.1"/>
    <property type="molecule type" value="Genomic_DNA"/>
</dbReference>
<evidence type="ECO:0000313" key="2">
    <source>
        <dbReference type="EMBL" id="GEP68175.1"/>
    </source>
</evidence>
<name>A0A512PAE1_9CELL</name>
<dbReference type="Pfam" id="PF13614">
    <property type="entry name" value="AAA_31"/>
    <property type="match status" value="1"/>
</dbReference>
<dbReference type="AlphaFoldDB" id="A0A512PAE1"/>
<feature type="domain" description="AAA" evidence="1">
    <location>
        <begin position="20"/>
        <end position="184"/>
    </location>
</feature>
<dbReference type="Gene3D" id="3.40.50.300">
    <property type="entry name" value="P-loop containing nucleotide triphosphate hydrolases"/>
    <property type="match status" value="1"/>
</dbReference>
<gene>
    <name evidence="2" type="ORF">CSO01_08900</name>
</gene>
<evidence type="ECO:0000259" key="1">
    <source>
        <dbReference type="Pfam" id="PF13614"/>
    </source>
</evidence>
<dbReference type="PANTHER" id="PTHR13696">
    <property type="entry name" value="P-LOOP CONTAINING NUCLEOSIDE TRIPHOSPHATE HYDROLASE"/>
    <property type="match status" value="1"/>
</dbReference>
<reference evidence="2 3" key="1">
    <citation type="submission" date="2019-07" db="EMBL/GenBank/DDBJ databases">
        <title>Whole genome shotgun sequence of Cellulomonas soli NBRC 109434.</title>
        <authorList>
            <person name="Hosoyama A."/>
            <person name="Uohara A."/>
            <person name="Ohji S."/>
            <person name="Ichikawa N."/>
        </authorList>
    </citation>
    <scope>NUCLEOTIDE SEQUENCE [LARGE SCALE GENOMIC DNA]</scope>
    <source>
        <strain evidence="2 3">NBRC 109434</strain>
    </source>
</reference>